<keyword evidence="2" id="KW-0472">Membrane</keyword>
<comment type="caution">
    <text evidence="4">The sequence shown here is derived from an EMBL/GenBank/DDBJ whole genome shotgun (WGS) entry which is preliminary data.</text>
</comment>
<evidence type="ECO:0000256" key="1">
    <source>
        <dbReference type="SAM" id="MobiDB-lite"/>
    </source>
</evidence>
<keyword evidence="5" id="KW-1185">Reference proteome</keyword>
<proteinExistence type="predicted"/>
<evidence type="ECO:0000313" key="4">
    <source>
        <dbReference type="EMBL" id="CAL1279899.1"/>
    </source>
</evidence>
<feature type="transmembrane region" description="Helical" evidence="2">
    <location>
        <begin position="426"/>
        <end position="450"/>
    </location>
</feature>
<dbReference type="GO" id="GO:0030246">
    <property type="term" value="F:carbohydrate binding"/>
    <property type="evidence" value="ECO:0007669"/>
    <property type="project" value="InterPro"/>
</dbReference>
<name>A0AAV2A953_9ARAC</name>
<dbReference type="InterPro" id="IPR043159">
    <property type="entry name" value="Lectin_gal-bd_sf"/>
</dbReference>
<dbReference type="CDD" id="cd22828">
    <property type="entry name" value="Gal_Rha_Lectin_EVA1_EVA1C_rpt1"/>
    <property type="match status" value="1"/>
</dbReference>
<feature type="domain" description="SUEL-type lectin" evidence="3">
    <location>
        <begin position="120"/>
        <end position="213"/>
    </location>
</feature>
<sequence length="522" mass="59350">MQSHSVEREREKEKNQLFLFLPNPRSGTTFPRFGQTVRHSVGLRDKVWIRMPIGDFCDERKGRDGTAGAGQGHGKKKVSGLSSFDRIWLLSLYRTRVFRLRSWIAHSWAGRTLRTLHRQVCDDEELQIECWPDTVISISQAEYGQPAAGRIQCLERREPPHHRSHCMPQDVREGIQSSCREKQKCHLKISAALLKEDPCPGVQRFLNVAFKCRPSKFFTRVVCENEKLKLRCRKSLRIVIYSAFFGSATSGAEECPVVGGSKYEDCEASFATETAMNSCHGRRRCSLSADSIAFGLPPCSAKARMFLKVVYTCVPKDSLQDLEFEEESDLDYPSIFKEPNASEILHNLKSADNLNSKTTTTSHYHKDTVDSTVATTTKKLDVQSDETSDDSTDVNCTVVDDNQKVIGFISEWISAYKFITENREKFILYVTLSLGVGVLLFLLVLTVRLYSQQQRTLKKAKLNVSEPLPTFEDCSDLEPFDPRLDNSVEVVRYTNTSTIRRQDSTSQPRAPLSHSMNNYYYS</sequence>
<keyword evidence="2" id="KW-0812">Transmembrane</keyword>
<keyword evidence="2" id="KW-1133">Transmembrane helix</keyword>
<dbReference type="AlphaFoldDB" id="A0AAV2A953"/>
<dbReference type="PROSITE" id="PS50228">
    <property type="entry name" value="SUEL_LECTIN"/>
    <property type="match status" value="2"/>
</dbReference>
<accession>A0AAV2A953</accession>
<dbReference type="CDD" id="cd22829">
    <property type="entry name" value="Gal_Rha_Lectin_EVA1_EVA1C_rpt2"/>
    <property type="match status" value="1"/>
</dbReference>
<gene>
    <name evidence="4" type="ORF">LARSCL_LOCUS10657</name>
</gene>
<feature type="region of interest" description="Disordered" evidence="1">
    <location>
        <begin position="500"/>
        <end position="522"/>
    </location>
</feature>
<dbReference type="Pfam" id="PF02140">
    <property type="entry name" value="SUEL_Lectin"/>
    <property type="match status" value="2"/>
</dbReference>
<evidence type="ECO:0000256" key="2">
    <source>
        <dbReference type="SAM" id="Phobius"/>
    </source>
</evidence>
<feature type="domain" description="SUEL-type lectin" evidence="3">
    <location>
        <begin position="222"/>
        <end position="314"/>
    </location>
</feature>
<evidence type="ECO:0000313" key="5">
    <source>
        <dbReference type="Proteomes" id="UP001497382"/>
    </source>
</evidence>
<protein>
    <recommendedName>
        <fullName evidence="3">SUEL-type lectin domain-containing protein</fullName>
    </recommendedName>
</protein>
<dbReference type="InterPro" id="IPR000922">
    <property type="entry name" value="Lectin_gal-bd_dom"/>
</dbReference>
<dbReference type="EMBL" id="CAXIEN010000126">
    <property type="protein sequence ID" value="CAL1279899.1"/>
    <property type="molecule type" value="Genomic_DNA"/>
</dbReference>
<dbReference type="Gene3D" id="2.60.120.740">
    <property type="match status" value="2"/>
</dbReference>
<organism evidence="4 5">
    <name type="scientific">Larinioides sclopetarius</name>
    <dbReference type="NCBI Taxonomy" id="280406"/>
    <lineage>
        <taxon>Eukaryota</taxon>
        <taxon>Metazoa</taxon>
        <taxon>Ecdysozoa</taxon>
        <taxon>Arthropoda</taxon>
        <taxon>Chelicerata</taxon>
        <taxon>Arachnida</taxon>
        <taxon>Araneae</taxon>
        <taxon>Araneomorphae</taxon>
        <taxon>Entelegynae</taxon>
        <taxon>Araneoidea</taxon>
        <taxon>Araneidae</taxon>
        <taxon>Larinioides</taxon>
    </lineage>
</organism>
<evidence type="ECO:0000259" key="3">
    <source>
        <dbReference type="PROSITE" id="PS50228"/>
    </source>
</evidence>
<reference evidence="4 5" key="1">
    <citation type="submission" date="2024-04" db="EMBL/GenBank/DDBJ databases">
        <authorList>
            <person name="Rising A."/>
            <person name="Reimegard J."/>
            <person name="Sonavane S."/>
            <person name="Akerstrom W."/>
            <person name="Nylinder S."/>
            <person name="Hedman E."/>
            <person name="Kallberg Y."/>
        </authorList>
    </citation>
    <scope>NUCLEOTIDE SEQUENCE [LARGE SCALE GENOMIC DNA]</scope>
</reference>
<dbReference type="PANTHER" id="PTHR46780">
    <property type="entry name" value="PROTEIN EVA-1"/>
    <property type="match status" value="1"/>
</dbReference>
<dbReference type="Proteomes" id="UP001497382">
    <property type="component" value="Unassembled WGS sequence"/>
</dbReference>